<dbReference type="RefSeq" id="WP_376737866.1">
    <property type="nucleotide sequence ID" value="NZ_JAYMRS010000016.1"/>
</dbReference>
<sequence>MTTDNRYHANGRYVDAVNIDGHEATADDRADEAVKRAHSVLPRIRAFAGRFPEVQEHANAVESAADRAEAFEDARDEARAAVYAAKNARDNAERDAIRAGKAPADTPAVKKAEKALAEARDKAEAAQRHREMAATEAGRAAQRAETALKRILKENADGILRERLVALDEARERAIRLAAEARAAMGAVYSHVLFAREAANWDSDTELSQLVTTEFHPDNVARGSDLPSFAMLASSLDTVETRLSYKDRGPFSNLPSPLGEKLGKAVMVARDDVAANE</sequence>
<comment type="caution">
    <text evidence="2">The sequence shown here is derived from an EMBL/GenBank/DDBJ whole genome shotgun (WGS) entry which is preliminary data.</text>
</comment>
<dbReference type="Proteomes" id="UP001585053">
    <property type="component" value="Unassembled WGS sequence"/>
</dbReference>
<evidence type="ECO:0000313" key="3">
    <source>
        <dbReference type="Proteomes" id="UP001585053"/>
    </source>
</evidence>
<dbReference type="EMBL" id="JAYMRS010000016">
    <property type="protein sequence ID" value="MFB8770944.1"/>
    <property type="molecule type" value="Genomic_DNA"/>
</dbReference>
<proteinExistence type="predicted"/>
<gene>
    <name evidence="2" type="ORF">VSQ78_24855</name>
</gene>
<name>A0ABV5E291_9ACTN</name>
<keyword evidence="3" id="KW-1185">Reference proteome</keyword>
<reference evidence="2 3" key="1">
    <citation type="submission" date="2024-01" db="EMBL/GenBank/DDBJ databases">
        <title>Genome mining of biosynthetic gene clusters to explore secondary metabolites of Streptomyces sp.</title>
        <authorList>
            <person name="Baig A."/>
            <person name="Ajitkumar Shintre N."/>
            <person name="Kumar H."/>
            <person name="Anbarasu A."/>
            <person name="Ramaiah S."/>
        </authorList>
    </citation>
    <scope>NUCLEOTIDE SEQUENCE [LARGE SCALE GENOMIC DNA]</scope>
    <source>
        <strain evidence="2 3">A01</strain>
    </source>
</reference>
<protein>
    <submittedName>
        <fullName evidence="2">Uncharacterized protein</fullName>
    </submittedName>
</protein>
<feature type="region of interest" description="Disordered" evidence="1">
    <location>
        <begin position="121"/>
        <end position="140"/>
    </location>
</feature>
<evidence type="ECO:0000256" key="1">
    <source>
        <dbReference type="SAM" id="MobiDB-lite"/>
    </source>
</evidence>
<organism evidence="2 3">
    <name type="scientific">Nocardiopsis alba</name>
    <dbReference type="NCBI Taxonomy" id="53437"/>
    <lineage>
        <taxon>Bacteria</taxon>
        <taxon>Bacillati</taxon>
        <taxon>Actinomycetota</taxon>
        <taxon>Actinomycetes</taxon>
        <taxon>Streptosporangiales</taxon>
        <taxon>Nocardiopsidaceae</taxon>
        <taxon>Nocardiopsis</taxon>
    </lineage>
</organism>
<accession>A0ABV5E291</accession>
<feature type="compositionally biased region" description="Basic and acidic residues" evidence="1">
    <location>
        <begin position="121"/>
        <end position="133"/>
    </location>
</feature>
<evidence type="ECO:0000313" key="2">
    <source>
        <dbReference type="EMBL" id="MFB8770944.1"/>
    </source>
</evidence>